<organism evidence="2">
    <name type="scientific">Thermocrinis ruber</name>
    <dbReference type="NCBI Taxonomy" id="75906"/>
    <lineage>
        <taxon>Bacteria</taxon>
        <taxon>Pseudomonadati</taxon>
        <taxon>Aquificota</taxon>
        <taxon>Aquificia</taxon>
        <taxon>Aquificales</taxon>
        <taxon>Aquificaceae</taxon>
        <taxon>Thermocrinis</taxon>
    </lineage>
</organism>
<dbReference type="AlphaFoldDB" id="A0A7C5X3C3"/>
<dbReference type="EMBL" id="DSAC01000070">
    <property type="protein sequence ID" value="HHO74137.1"/>
    <property type="molecule type" value="Genomic_DNA"/>
</dbReference>
<protein>
    <submittedName>
        <fullName evidence="2">Uncharacterized protein</fullName>
    </submittedName>
</protein>
<name>A0A7C5X3C3_9AQUI</name>
<sequence length="89" mass="10690">MRKLSSLVLALTLASVSFSQQSPNSEAIDRHIEWCEQTWRQCKEMNWKRCKEMRLEMLSVEKECLERSQNYDAFRECMITFLLLRGREL</sequence>
<evidence type="ECO:0000313" key="2">
    <source>
        <dbReference type="EMBL" id="HHO74137.1"/>
    </source>
</evidence>
<comment type="caution">
    <text evidence="2">The sequence shown here is derived from an EMBL/GenBank/DDBJ whole genome shotgun (WGS) entry which is preliminary data.</text>
</comment>
<accession>A0A7C5X3C3</accession>
<gene>
    <name evidence="2" type="ORF">ENN04_05785</name>
</gene>
<keyword evidence="1" id="KW-0732">Signal</keyword>
<feature type="signal peptide" evidence="1">
    <location>
        <begin position="1"/>
        <end position="19"/>
    </location>
</feature>
<feature type="chain" id="PRO_5027609399" evidence="1">
    <location>
        <begin position="20"/>
        <end position="89"/>
    </location>
</feature>
<reference evidence="2" key="1">
    <citation type="journal article" date="2020" name="mSystems">
        <title>Genome- and Community-Level Interaction Insights into Carbon Utilization and Element Cycling Functions of Hydrothermarchaeota in Hydrothermal Sediment.</title>
        <authorList>
            <person name="Zhou Z."/>
            <person name="Liu Y."/>
            <person name="Xu W."/>
            <person name="Pan J."/>
            <person name="Luo Z.H."/>
            <person name="Li M."/>
        </authorList>
    </citation>
    <scope>NUCLEOTIDE SEQUENCE [LARGE SCALE GENOMIC DNA]</scope>
    <source>
        <strain evidence="2">SpSt-114</strain>
    </source>
</reference>
<evidence type="ECO:0000256" key="1">
    <source>
        <dbReference type="SAM" id="SignalP"/>
    </source>
</evidence>
<proteinExistence type="predicted"/>